<evidence type="ECO:0000256" key="1">
    <source>
        <dbReference type="ARBA" id="ARBA00023125"/>
    </source>
</evidence>
<dbReference type="STRING" id="745368.SAMN02745178_00277"/>
<organism evidence="3 4">
    <name type="scientific">Gemmiger formicilis</name>
    <dbReference type="NCBI Taxonomy" id="745368"/>
    <lineage>
        <taxon>Bacteria</taxon>
        <taxon>Bacillati</taxon>
        <taxon>Bacillota</taxon>
        <taxon>Clostridia</taxon>
        <taxon>Eubacteriales</taxon>
        <taxon>Gemmiger</taxon>
    </lineage>
</organism>
<keyword evidence="1" id="KW-0238">DNA-binding</keyword>
<dbReference type="InterPro" id="IPR001387">
    <property type="entry name" value="Cro/C1-type_HTH"/>
</dbReference>
<keyword evidence="4" id="KW-1185">Reference proteome</keyword>
<protein>
    <submittedName>
        <fullName evidence="3">Helix-turn-helix domain-containing protein</fullName>
    </submittedName>
</protein>
<dbReference type="SMART" id="SM00530">
    <property type="entry name" value="HTH_XRE"/>
    <property type="match status" value="1"/>
</dbReference>
<dbReference type="RefSeq" id="WP_078783290.1">
    <property type="nucleotide sequence ID" value="NZ_CABIYV010000014.1"/>
</dbReference>
<evidence type="ECO:0000313" key="4">
    <source>
        <dbReference type="Proteomes" id="UP000190286"/>
    </source>
</evidence>
<feature type="domain" description="HTH cro/C1-type" evidence="2">
    <location>
        <begin position="6"/>
        <end position="60"/>
    </location>
</feature>
<sequence length="72" mass="8450">MEYPNIRSLREDHDFRQCDLASVLHVSQNTYSQYENGVIELTAERLVKLADFYNVSIDYLLGRTDNPEVNRN</sequence>
<dbReference type="InterPro" id="IPR010982">
    <property type="entry name" value="Lambda_DNA-bd_dom_sf"/>
</dbReference>
<dbReference type="SUPFAM" id="SSF47413">
    <property type="entry name" value="lambda repressor-like DNA-binding domains"/>
    <property type="match status" value="1"/>
</dbReference>
<evidence type="ECO:0000313" key="3">
    <source>
        <dbReference type="EMBL" id="SKA74172.1"/>
    </source>
</evidence>
<proteinExistence type="predicted"/>
<evidence type="ECO:0000259" key="2">
    <source>
        <dbReference type="PROSITE" id="PS50943"/>
    </source>
</evidence>
<dbReference type="Pfam" id="PF01381">
    <property type="entry name" value="HTH_3"/>
    <property type="match status" value="1"/>
</dbReference>
<reference evidence="3 4" key="1">
    <citation type="submission" date="2017-02" db="EMBL/GenBank/DDBJ databases">
        <authorList>
            <person name="Peterson S.W."/>
        </authorList>
    </citation>
    <scope>NUCLEOTIDE SEQUENCE [LARGE SCALE GENOMIC DNA]</scope>
    <source>
        <strain evidence="3 4">ATCC 27749</strain>
    </source>
</reference>
<dbReference type="PANTHER" id="PTHR46558:SF11">
    <property type="entry name" value="HTH-TYPE TRANSCRIPTIONAL REGULATOR XRE"/>
    <property type="match status" value="1"/>
</dbReference>
<dbReference type="Proteomes" id="UP000190286">
    <property type="component" value="Unassembled WGS sequence"/>
</dbReference>
<accession>A0A1T4WA63</accession>
<dbReference type="EMBL" id="FUYF01000001">
    <property type="protein sequence ID" value="SKA74172.1"/>
    <property type="molecule type" value="Genomic_DNA"/>
</dbReference>
<dbReference type="GO" id="GO:0003677">
    <property type="term" value="F:DNA binding"/>
    <property type="evidence" value="ECO:0007669"/>
    <property type="project" value="UniProtKB-KW"/>
</dbReference>
<dbReference type="OrthoDB" id="2064916at2"/>
<dbReference type="PANTHER" id="PTHR46558">
    <property type="entry name" value="TRACRIPTIONAL REGULATORY PROTEIN-RELATED-RELATED"/>
    <property type="match status" value="1"/>
</dbReference>
<name>A0A1T4WA63_9FIRM</name>
<dbReference type="AlphaFoldDB" id="A0A1T4WA63"/>
<dbReference type="CDD" id="cd00093">
    <property type="entry name" value="HTH_XRE"/>
    <property type="match status" value="1"/>
</dbReference>
<dbReference type="GeneID" id="93336775"/>
<gene>
    <name evidence="3" type="ORF">SAMN02745178_00277</name>
</gene>
<dbReference type="PROSITE" id="PS50943">
    <property type="entry name" value="HTH_CROC1"/>
    <property type="match status" value="1"/>
</dbReference>
<dbReference type="Gene3D" id="1.10.260.40">
    <property type="entry name" value="lambda repressor-like DNA-binding domains"/>
    <property type="match status" value="1"/>
</dbReference>